<dbReference type="PANTHER" id="PTHR43658:SF8">
    <property type="entry name" value="17-BETA-HYDROXYSTEROID DEHYDROGENASE 14-RELATED"/>
    <property type="match status" value="1"/>
</dbReference>
<dbReference type="SUPFAM" id="SSF51735">
    <property type="entry name" value="NAD(P)-binding Rossmann-fold domains"/>
    <property type="match status" value="1"/>
</dbReference>
<evidence type="ECO:0000313" key="3">
    <source>
        <dbReference type="EMBL" id="GAA2093259.1"/>
    </source>
</evidence>
<evidence type="ECO:0000256" key="2">
    <source>
        <dbReference type="ARBA" id="ARBA00023002"/>
    </source>
</evidence>
<gene>
    <name evidence="3" type="ORF">GCM10009823_11450</name>
</gene>
<comment type="caution">
    <text evidence="3">The sequence shown here is derived from an EMBL/GenBank/DDBJ whole genome shotgun (WGS) entry which is preliminary data.</text>
</comment>
<protein>
    <submittedName>
        <fullName evidence="3">3-hydroxyacyl-CoA dehydrogenase</fullName>
    </submittedName>
</protein>
<dbReference type="InterPro" id="IPR036291">
    <property type="entry name" value="NAD(P)-bd_dom_sf"/>
</dbReference>
<evidence type="ECO:0000256" key="1">
    <source>
        <dbReference type="ARBA" id="ARBA00006484"/>
    </source>
</evidence>
<dbReference type="Pfam" id="PF00106">
    <property type="entry name" value="adh_short"/>
    <property type="match status" value="1"/>
</dbReference>
<dbReference type="EMBL" id="BAAAPZ010000004">
    <property type="protein sequence ID" value="GAA2093259.1"/>
    <property type="molecule type" value="Genomic_DNA"/>
</dbReference>
<keyword evidence="4" id="KW-1185">Reference proteome</keyword>
<reference evidence="3 4" key="1">
    <citation type="journal article" date="2019" name="Int. J. Syst. Evol. Microbiol.">
        <title>The Global Catalogue of Microorganisms (GCM) 10K type strain sequencing project: providing services to taxonomists for standard genome sequencing and annotation.</title>
        <authorList>
            <consortium name="The Broad Institute Genomics Platform"/>
            <consortium name="The Broad Institute Genome Sequencing Center for Infectious Disease"/>
            <person name="Wu L."/>
            <person name="Ma J."/>
        </authorList>
    </citation>
    <scope>NUCLEOTIDE SEQUENCE [LARGE SCALE GENOMIC DNA]</scope>
    <source>
        <strain evidence="3 4">JCM 15900</strain>
    </source>
</reference>
<proteinExistence type="inferred from homology"/>
<dbReference type="InterPro" id="IPR020904">
    <property type="entry name" value="Sc_DH/Rdtase_CS"/>
</dbReference>
<dbReference type="RefSeq" id="WP_291791596.1">
    <property type="nucleotide sequence ID" value="NZ_BAAAPZ010000004.1"/>
</dbReference>
<name>A0ABN2WJN6_9MICO</name>
<dbReference type="Gene3D" id="3.40.50.720">
    <property type="entry name" value="NAD(P)-binding Rossmann-like Domain"/>
    <property type="match status" value="1"/>
</dbReference>
<evidence type="ECO:0000313" key="4">
    <source>
        <dbReference type="Proteomes" id="UP001500984"/>
    </source>
</evidence>
<keyword evidence="2" id="KW-0560">Oxidoreductase</keyword>
<accession>A0ABN2WJN6</accession>
<organism evidence="3 4">
    <name type="scientific">Brevibacterium salitolerans</name>
    <dbReference type="NCBI Taxonomy" id="1403566"/>
    <lineage>
        <taxon>Bacteria</taxon>
        <taxon>Bacillati</taxon>
        <taxon>Actinomycetota</taxon>
        <taxon>Actinomycetes</taxon>
        <taxon>Micrococcales</taxon>
        <taxon>Brevibacteriaceae</taxon>
        <taxon>Brevibacterium</taxon>
    </lineage>
</organism>
<comment type="similarity">
    <text evidence="1">Belongs to the short-chain dehydrogenases/reductases (SDR) family.</text>
</comment>
<dbReference type="PANTHER" id="PTHR43658">
    <property type="entry name" value="SHORT-CHAIN DEHYDROGENASE/REDUCTASE"/>
    <property type="match status" value="1"/>
</dbReference>
<dbReference type="Proteomes" id="UP001500984">
    <property type="component" value="Unassembled WGS sequence"/>
</dbReference>
<dbReference type="PROSITE" id="PS00061">
    <property type="entry name" value="ADH_SHORT"/>
    <property type="match status" value="1"/>
</dbReference>
<dbReference type="PRINTS" id="PR00081">
    <property type="entry name" value="GDHRDH"/>
</dbReference>
<dbReference type="InterPro" id="IPR002347">
    <property type="entry name" value="SDR_fam"/>
</dbReference>
<sequence length="260" mass="26968">MEHSRAVVVTGTGSGLGAAAARAFLDAGFAVHGFDRTEQQPSAERGEPFFPARVDVTDDAAVARAVAEAAASHEVVGLVHCAGIAEFGPAQPGHLLDPESGRPADNLGAVERTLRVNLLGSFVMVRHAAAAMAAREVPAGEERGFIVLTSSGAATDGKAGQSAYSASKAGIIGMTLPLAREMGAFGIRVASIAPGLFDTPILDGTPKLTRHVPFPARVGRPEEFAALALHIAQNPYINAEVIRIDGGIRGEFTSRTPFVR</sequence>